<proteinExistence type="inferred from homology"/>
<organism evidence="3 4">
    <name type="scientific">Muricoccus vinaceus</name>
    <dbReference type="NCBI Taxonomy" id="424704"/>
    <lineage>
        <taxon>Bacteria</taxon>
        <taxon>Pseudomonadati</taxon>
        <taxon>Pseudomonadota</taxon>
        <taxon>Alphaproteobacteria</taxon>
        <taxon>Acetobacterales</taxon>
        <taxon>Roseomonadaceae</taxon>
        <taxon>Muricoccus</taxon>
    </lineage>
</organism>
<dbReference type="RefSeq" id="WP_377050622.1">
    <property type="nucleotide sequence ID" value="NZ_JBHLVZ010000026.1"/>
</dbReference>
<keyword evidence="4" id="KW-1185">Reference proteome</keyword>
<dbReference type="EMBL" id="JBHLVZ010000026">
    <property type="protein sequence ID" value="MFC0386291.1"/>
    <property type="molecule type" value="Genomic_DNA"/>
</dbReference>
<gene>
    <name evidence="3" type="ORF">ACFFIC_12155</name>
</gene>
<evidence type="ECO:0000313" key="4">
    <source>
        <dbReference type="Proteomes" id="UP001589789"/>
    </source>
</evidence>
<dbReference type="Gene3D" id="3.40.190.10">
    <property type="entry name" value="Periplasmic binding protein-like II"/>
    <property type="match status" value="1"/>
</dbReference>
<accession>A0ABV6IS64</accession>
<evidence type="ECO:0000313" key="3">
    <source>
        <dbReference type="EMBL" id="MFC0386291.1"/>
    </source>
</evidence>
<dbReference type="PANTHER" id="PTHR42928">
    <property type="entry name" value="TRICARBOXYLATE-BINDING PROTEIN"/>
    <property type="match status" value="1"/>
</dbReference>
<protein>
    <submittedName>
        <fullName evidence="3">Tripartite tricarboxylate transporter substrate-binding protein</fullName>
    </submittedName>
</protein>
<evidence type="ECO:0000256" key="2">
    <source>
        <dbReference type="SAM" id="MobiDB-lite"/>
    </source>
</evidence>
<comment type="similarity">
    <text evidence="1">Belongs to the UPF0065 (bug) family.</text>
</comment>
<comment type="caution">
    <text evidence="3">The sequence shown here is derived from an EMBL/GenBank/DDBJ whole genome shotgun (WGS) entry which is preliminary data.</text>
</comment>
<sequence>MKEAIPGSRPPINPSGADPDLPPPANPGAPGARADRTFRSTAPAASALLSGDIQMMFDTFSSAQPQVKQGRARALAVTSARRNPAAPDIPTLAETLPGFEADAWDGVFGLGCMVTPLSFISTLAAG</sequence>
<feature type="region of interest" description="Disordered" evidence="2">
    <location>
        <begin position="1"/>
        <end position="37"/>
    </location>
</feature>
<name>A0ABV6IS64_9PROT</name>
<reference evidence="3 4" key="1">
    <citation type="submission" date="2024-09" db="EMBL/GenBank/DDBJ databases">
        <authorList>
            <person name="Sun Q."/>
            <person name="Mori K."/>
        </authorList>
    </citation>
    <scope>NUCLEOTIDE SEQUENCE [LARGE SCALE GENOMIC DNA]</scope>
    <source>
        <strain evidence="3 4">CCM 7468</strain>
    </source>
</reference>
<dbReference type="Proteomes" id="UP001589789">
    <property type="component" value="Unassembled WGS sequence"/>
</dbReference>
<evidence type="ECO:0000256" key="1">
    <source>
        <dbReference type="ARBA" id="ARBA00006987"/>
    </source>
</evidence>
<dbReference type="PANTHER" id="PTHR42928:SF5">
    <property type="entry name" value="BLR1237 PROTEIN"/>
    <property type="match status" value="1"/>
</dbReference>
<dbReference type="InterPro" id="IPR005064">
    <property type="entry name" value="BUG"/>
</dbReference>
<dbReference type="Pfam" id="PF03401">
    <property type="entry name" value="TctC"/>
    <property type="match status" value="1"/>
</dbReference>